<gene>
    <name evidence="2" type="ORF">A3J66_01675</name>
</gene>
<evidence type="ECO:0000259" key="1">
    <source>
        <dbReference type="Pfam" id="PF00117"/>
    </source>
</evidence>
<dbReference type="Proteomes" id="UP000176282">
    <property type="component" value="Unassembled WGS sequence"/>
</dbReference>
<dbReference type="InterPro" id="IPR029062">
    <property type="entry name" value="Class_I_gatase-like"/>
</dbReference>
<name>A0A1F6LZ13_9BACT</name>
<protein>
    <recommendedName>
        <fullName evidence="1">Glutamine amidotransferase domain-containing protein</fullName>
    </recommendedName>
</protein>
<feature type="domain" description="Glutamine amidotransferase" evidence="1">
    <location>
        <begin position="118"/>
        <end position="322"/>
    </location>
</feature>
<dbReference type="EMBL" id="MFQB01000057">
    <property type="protein sequence ID" value="OGH64554.1"/>
    <property type="molecule type" value="Genomic_DNA"/>
</dbReference>
<dbReference type="STRING" id="1798680.A3J66_01675"/>
<evidence type="ECO:0000313" key="2">
    <source>
        <dbReference type="EMBL" id="OGH64554.1"/>
    </source>
</evidence>
<accession>A0A1F6LZ13</accession>
<dbReference type="PROSITE" id="PS51273">
    <property type="entry name" value="GATASE_TYPE_1"/>
    <property type="match status" value="1"/>
</dbReference>
<dbReference type="InterPro" id="IPR017926">
    <property type="entry name" value="GATASE"/>
</dbReference>
<reference evidence="2 3" key="1">
    <citation type="journal article" date="2016" name="Nat. Commun.">
        <title>Thousands of microbial genomes shed light on interconnected biogeochemical processes in an aquifer system.</title>
        <authorList>
            <person name="Anantharaman K."/>
            <person name="Brown C.T."/>
            <person name="Hug L.A."/>
            <person name="Sharon I."/>
            <person name="Castelle C.J."/>
            <person name="Probst A.J."/>
            <person name="Thomas B.C."/>
            <person name="Singh A."/>
            <person name="Wilkins M.J."/>
            <person name="Karaoz U."/>
            <person name="Brodie E.L."/>
            <person name="Williams K.H."/>
            <person name="Hubbard S.S."/>
            <person name="Banfield J.F."/>
        </authorList>
    </citation>
    <scope>NUCLEOTIDE SEQUENCE [LARGE SCALE GENOMIC DNA]</scope>
</reference>
<comment type="caution">
    <text evidence="2">The sequence shown here is derived from an EMBL/GenBank/DDBJ whole genome shotgun (WGS) entry which is preliminary data.</text>
</comment>
<dbReference type="Pfam" id="PF00117">
    <property type="entry name" value="GATase"/>
    <property type="match status" value="1"/>
</dbReference>
<dbReference type="Gene3D" id="3.40.50.880">
    <property type="match status" value="1"/>
</dbReference>
<proteinExistence type="predicted"/>
<organism evidence="2 3">
    <name type="scientific">Candidatus Magasanikbacteria bacterium RIFCSPHIGHO2_02_FULL_47_14</name>
    <dbReference type="NCBI Taxonomy" id="1798680"/>
    <lineage>
        <taxon>Bacteria</taxon>
        <taxon>Candidatus Magasanikiibacteriota</taxon>
    </lineage>
</organism>
<sequence>MVGGTPKGAAGGSCRTTLFKKGRGGIGPHTVLYVDNRPGDGVHSYHRKIRETHALVRDIEGGVIPEDLPLSEVPEDLRKIMSRGLRAGLFKDTTRIAEWVSAINGYANFEQVVIEPLELVLVHAETEIDELVRVVVEKGAVPAGIIFSGSPKMLGEVLDTSVIQQTLRLAQHCLNKDVPLFGICFGFHLLAYAAYGALAEYITVPEGMGVEFHHGRSLFSPVTPGMRRMVYGCPRIRRVESHSRAHPLMNQVDRILALEVHSQHLWPGHPLIPLQAILATSSRFYRRSRNSKAETTYTEKVVEVLKFGPWAYGSQLHPELTPELLLVLSYFSDLVEWLEHEQQDVELIRAQLRAYPSKTYFAGQRVGYNWVKRVMAVRYIMLLEDVGSINTTVRQLLLERLVRKDPTYGT</sequence>
<dbReference type="SUPFAM" id="SSF52317">
    <property type="entry name" value="Class I glutamine amidotransferase-like"/>
    <property type="match status" value="1"/>
</dbReference>
<dbReference type="AlphaFoldDB" id="A0A1F6LZ13"/>
<evidence type="ECO:0000313" key="3">
    <source>
        <dbReference type="Proteomes" id="UP000176282"/>
    </source>
</evidence>